<organism evidence="9 10">
    <name type="scientific">Gordonia defluvii</name>
    <dbReference type="NCBI Taxonomy" id="283718"/>
    <lineage>
        <taxon>Bacteria</taxon>
        <taxon>Bacillati</taxon>
        <taxon>Actinomycetota</taxon>
        <taxon>Actinomycetes</taxon>
        <taxon>Mycobacteriales</taxon>
        <taxon>Gordoniaceae</taxon>
        <taxon>Gordonia</taxon>
    </lineage>
</organism>
<proteinExistence type="predicted"/>
<feature type="region of interest" description="Disordered" evidence="7">
    <location>
        <begin position="371"/>
        <end position="390"/>
    </location>
</feature>
<reference evidence="10" key="1">
    <citation type="journal article" date="2019" name="Int. J. Syst. Evol. Microbiol.">
        <title>The Global Catalogue of Microorganisms (GCM) 10K type strain sequencing project: providing services to taxonomists for standard genome sequencing and annotation.</title>
        <authorList>
            <consortium name="The Broad Institute Genomics Platform"/>
            <consortium name="The Broad Institute Genome Sequencing Center for Infectious Disease"/>
            <person name="Wu L."/>
            <person name="Ma J."/>
        </authorList>
    </citation>
    <scope>NUCLEOTIDE SEQUENCE [LARGE SCALE GENOMIC DNA]</scope>
    <source>
        <strain evidence="10">JCM 14234</strain>
    </source>
</reference>
<dbReference type="Gene3D" id="3.90.480.10">
    <property type="entry name" value="Sulfite Reductase Hemoprotein,Domain 2"/>
    <property type="match status" value="1"/>
</dbReference>
<evidence type="ECO:0000256" key="5">
    <source>
        <dbReference type="ARBA" id="ARBA00023004"/>
    </source>
</evidence>
<name>A0ABP6LIJ3_9ACTN</name>
<dbReference type="SUPFAM" id="SSF55124">
    <property type="entry name" value="Nitrite/Sulfite reductase N-terminal domain-like"/>
    <property type="match status" value="2"/>
</dbReference>
<dbReference type="PANTHER" id="PTHR32439">
    <property type="entry name" value="FERREDOXIN--NITRITE REDUCTASE, CHLOROPLASTIC"/>
    <property type="match status" value="1"/>
</dbReference>
<dbReference type="InterPro" id="IPR036136">
    <property type="entry name" value="Nit/Sulf_reduc_fer-like_dom_sf"/>
</dbReference>
<dbReference type="InterPro" id="IPR045854">
    <property type="entry name" value="NO2/SO3_Rdtase_4Fe4S_sf"/>
</dbReference>
<gene>
    <name evidence="9" type="primary">cobG</name>
    <name evidence="9" type="ORF">GCM10010528_23380</name>
</gene>
<evidence type="ECO:0000256" key="7">
    <source>
        <dbReference type="SAM" id="MobiDB-lite"/>
    </source>
</evidence>
<evidence type="ECO:0000256" key="6">
    <source>
        <dbReference type="ARBA" id="ARBA00023014"/>
    </source>
</evidence>
<dbReference type="Gene3D" id="3.30.413.10">
    <property type="entry name" value="Sulfite Reductase Hemoprotein, domain 1"/>
    <property type="match status" value="1"/>
</dbReference>
<accession>A0ABP6LIJ3</accession>
<keyword evidence="5" id="KW-0408">Iron</keyword>
<evidence type="ECO:0000259" key="8">
    <source>
        <dbReference type="Pfam" id="PF03460"/>
    </source>
</evidence>
<feature type="compositionally biased region" description="Basic and acidic residues" evidence="7">
    <location>
        <begin position="374"/>
        <end position="390"/>
    </location>
</feature>
<evidence type="ECO:0000313" key="10">
    <source>
        <dbReference type="Proteomes" id="UP001501035"/>
    </source>
</evidence>
<dbReference type="InterPro" id="IPR005117">
    <property type="entry name" value="NiRdtase/SiRdtase_haem-b_fer"/>
</dbReference>
<evidence type="ECO:0000313" key="9">
    <source>
        <dbReference type="EMBL" id="GAA3043096.1"/>
    </source>
</evidence>
<evidence type="ECO:0000256" key="3">
    <source>
        <dbReference type="ARBA" id="ARBA00022723"/>
    </source>
</evidence>
<dbReference type="EMBL" id="BAAAVS010000047">
    <property type="protein sequence ID" value="GAA3043096.1"/>
    <property type="molecule type" value="Genomic_DNA"/>
</dbReference>
<protein>
    <submittedName>
        <fullName evidence="9">Precorrin-3B synthase</fullName>
    </submittedName>
</protein>
<dbReference type="Pfam" id="PF03460">
    <property type="entry name" value="NIR_SIR_ferr"/>
    <property type="match status" value="1"/>
</dbReference>
<evidence type="ECO:0000256" key="1">
    <source>
        <dbReference type="ARBA" id="ARBA00022485"/>
    </source>
</evidence>
<evidence type="ECO:0000256" key="2">
    <source>
        <dbReference type="ARBA" id="ARBA00022617"/>
    </source>
</evidence>
<dbReference type="NCBIfam" id="TIGR02435">
    <property type="entry name" value="CobG"/>
    <property type="match status" value="1"/>
</dbReference>
<comment type="caution">
    <text evidence="9">The sequence shown here is derived from an EMBL/GenBank/DDBJ whole genome shotgun (WGS) entry which is preliminary data.</text>
</comment>
<keyword evidence="4" id="KW-0560">Oxidoreductase</keyword>
<keyword evidence="3" id="KW-0479">Metal-binding</keyword>
<feature type="domain" description="Nitrite/Sulfite reductase ferredoxin-like" evidence="8">
    <location>
        <begin position="21"/>
        <end position="76"/>
    </location>
</feature>
<dbReference type="PANTHER" id="PTHR32439:SF9">
    <property type="entry name" value="BLR3264 PROTEIN"/>
    <property type="match status" value="1"/>
</dbReference>
<evidence type="ECO:0000256" key="4">
    <source>
        <dbReference type="ARBA" id="ARBA00023002"/>
    </source>
</evidence>
<keyword evidence="2" id="KW-0349">Heme</keyword>
<dbReference type="InterPro" id="IPR051329">
    <property type="entry name" value="NIR_SIR_4Fe-4S"/>
</dbReference>
<keyword evidence="6" id="KW-0411">Iron-sulfur</keyword>
<sequence>MPPVQPRTGADRCPGVLSTHEARDGALARIRLPGGRIRPDQLAVAARVAQDHGDGHLELTSRGNVQLRGLHDPDAAADALLAIGLGSPGAADTIRNIIGSPLAGRIGGHGSIDETITTLDEALRGAPITGLSGRFLFGVDDGRGDVLAQHPDVAVQWRPDGHVTLIVADTTVGVLPRVEAVGALLAAARAFASAASGSWRIRELDDTGREALIATLVGGLPAMTDQVTPGQPVTADDESPLVGWFGQDDAQVLLGAVTPAGRLPARTAEFLAAVQAPIIITPRREILLADLTEPVAETALRVLAPIGLIFDAESPWARLSCCTGQPGCAKSHTDVRIDTAGHAARDRADLPPNGLREHWVGCSRGCGSPTAPHLRVEAQPDGTYRRTRID</sequence>
<dbReference type="Proteomes" id="UP001501035">
    <property type="component" value="Unassembled WGS sequence"/>
</dbReference>
<dbReference type="RefSeq" id="WP_290706461.1">
    <property type="nucleotide sequence ID" value="NZ_BAAAVS010000047.1"/>
</dbReference>
<keyword evidence="1" id="KW-0004">4Fe-4S</keyword>
<dbReference type="InterPro" id="IPR012798">
    <property type="entry name" value="Cbl_synth_CobG-like"/>
</dbReference>
<keyword evidence="10" id="KW-1185">Reference proteome</keyword>